<name>A0ABU6HK81_9RHOB</name>
<dbReference type="InterPro" id="IPR008949">
    <property type="entry name" value="Isoprenoid_synthase_dom_sf"/>
</dbReference>
<accession>A0ABU6HK81</accession>
<dbReference type="Proteomes" id="UP001348149">
    <property type="component" value="Unassembled WGS sequence"/>
</dbReference>
<keyword evidence="2" id="KW-1185">Reference proteome</keyword>
<evidence type="ECO:0000313" key="2">
    <source>
        <dbReference type="Proteomes" id="UP001348149"/>
    </source>
</evidence>
<gene>
    <name evidence="1" type="ORF">VK792_13550</name>
</gene>
<organism evidence="1 2">
    <name type="scientific">Mesobacterium hydrothermale</name>
    <dbReference type="NCBI Taxonomy" id="3111907"/>
    <lineage>
        <taxon>Bacteria</taxon>
        <taxon>Pseudomonadati</taxon>
        <taxon>Pseudomonadota</taxon>
        <taxon>Alphaproteobacteria</taxon>
        <taxon>Rhodobacterales</taxon>
        <taxon>Roseobacteraceae</taxon>
        <taxon>Mesobacterium</taxon>
    </lineage>
</organism>
<dbReference type="RefSeq" id="WP_326298058.1">
    <property type="nucleotide sequence ID" value="NZ_JAYLLH010000019.1"/>
</dbReference>
<dbReference type="Gene3D" id="1.10.600.10">
    <property type="entry name" value="Farnesyl Diphosphate Synthase"/>
    <property type="match status" value="1"/>
</dbReference>
<dbReference type="Pfam" id="PF00494">
    <property type="entry name" value="SQS_PSY"/>
    <property type="match status" value="1"/>
</dbReference>
<dbReference type="InterPro" id="IPR002060">
    <property type="entry name" value="Squ/phyt_synthse"/>
</dbReference>
<sequence>MSVTFDSDLTACAALVERGDPERFAAAMAAPVAARAVLFPIYAFNVEVARAPWVTSEPLIAQMRLQWWADALEEIASGGPVRRHEVVTPLARVLTPAAVVSLSMLVDARRLDVERAPFASEEALLRYLSETAGSLAEAAAQSLGAPSQAMEGLARWGQAAGLARYLRAVPALKALGRKPLPPGADVIRLVQICLDEIPSWRAMACRLGPGRAAALELWQAQPVLRQAVWNPARVDDGRLGLSPFSAKWRLLLAAL</sequence>
<protein>
    <submittedName>
        <fullName evidence="1">Squalene/phytoene synthase family protein</fullName>
    </submittedName>
</protein>
<comment type="caution">
    <text evidence="1">The sequence shown here is derived from an EMBL/GenBank/DDBJ whole genome shotgun (WGS) entry which is preliminary data.</text>
</comment>
<reference evidence="1 2" key="1">
    <citation type="submission" date="2024-01" db="EMBL/GenBank/DDBJ databases">
        <title>Mesobacterium rodlantinim sp. nov., isolated from shallow sea hydrothermal systems off Kueishantao Island.</title>
        <authorList>
            <person name="Su Z."/>
            <person name="Tang K."/>
        </authorList>
    </citation>
    <scope>NUCLEOTIDE SEQUENCE [LARGE SCALE GENOMIC DNA]</scope>
    <source>
        <strain evidence="1 2">TK19101</strain>
    </source>
</reference>
<dbReference type="EMBL" id="JAYLLH010000019">
    <property type="protein sequence ID" value="MEC3862314.1"/>
    <property type="molecule type" value="Genomic_DNA"/>
</dbReference>
<proteinExistence type="predicted"/>
<dbReference type="SUPFAM" id="SSF48576">
    <property type="entry name" value="Terpenoid synthases"/>
    <property type="match status" value="1"/>
</dbReference>
<evidence type="ECO:0000313" key="1">
    <source>
        <dbReference type="EMBL" id="MEC3862314.1"/>
    </source>
</evidence>